<name>A0A1Y1YXZ6_9FUNG</name>
<dbReference type="Gene3D" id="3.40.50.150">
    <property type="entry name" value="Vaccinia Virus protein VP39"/>
    <property type="match status" value="1"/>
</dbReference>
<dbReference type="OrthoDB" id="10254945at2759"/>
<dbReference type="CDD" id="cd02440">
    <property type="entry name" value="AdoMet_MTases"/>
    <property type="match status" value="1"/>
</dbReference>
<dbReference type="GO" id="GO:0008757">
    <property type="term" value="F:S-adenosylmethionine-dependent methyltransferase activity"/>
    <property type="evidence" value="ECO:0007669"/>
    <property type="project" value="InterPro"/>
</dbReference>
<dbReference type="SUPFAM" id="SSF53335">
    <property type="entry name" value="S-adenosyl-L-methionine-dependent methyltransferases"/>
    <property type="match status" value="1"/>
</dbReference>
<dbReference type="Pfam" id="PF08241">
    <property type="entry name" value="Methyltransf_11"/>
    <property type="match status" value="1"/>
</dbReference>
<comment type="caution">
    <text evidence="3">The sequence shown here is derived from an EMBL/GenBank/DDBJ whole genome shotgun (WGS) entry which is preliminary data.</text>
</comment>
<dbReference type="GO" id="GO:0032259">
    <property type="term" value="P:methylation"/>
    <property type="evidence" value="ECO:0007669"/>
    <property type="project" value="UniProtKB-KW"/>
</dbReference>
<feature type="signal peptide" evidence="1">
    <location>
        <begin position="1"/>
        <end position="19"/>
    </location>
</feature>
<keyword evidence="3" id="KW-0808">Transferase</keyword>
<feature type="domain" description="Methyltransferase type 11" evidence="2">
    <location>
        <begin position="69"/>
        <end position="164"/>
    </location>
</feature>
<dbReference type="PANTHER" id="PTHR45036:SF1">
    <property type="entry name" value="METHYLTRANSFERASE LIKE 7A"/>
    <property type="match status" value="1"/>
</dbReference>
<evidence type="ECO:0000256" key="1">
    <source>
        <dbReference type="SAM" id="SignalP"/>
    </source>
</evidence>
<dbReference type="PANTHER" id="PTHR45036">
    <property type="entry name" value="METHYLTRANSFERASE LIKE 7B"/>
    <property type="match status" value="1"/>
</dbReference>
<evidence type="ECO:0000313" key="4">
    <source>
        <dbReference type="Proteomes" id="UP000193498"/>
    </source>
</evidence>
<dbReference type="InParanoid" id="A0A1Y1YXZ6"/>
<keyword evidence="3" id="KW-0489">Methyltransferase</keyword>
<evidence type="ECO:0000313" key="3">
    <source>
        <dbReference type="EMBL" id="ORY02903.1"/>
    </source>
</evidence>
<accession>A0A1Y1YXZ6</accession>
<dbReference type="AlphaFoldDB" id="A0A1Y1YXZ6"/>
<keyword evidence="1" id="KW-0732">Signal</keyword>
<gene>
    <name evidence="3" type="ORF">K493DRAFT_311937</name>
</gene>
<dbReference type="Proteomes" id="UP000193498">
    <property type="component" value="Unassembled WGS sequence"/>
</dbReference>
<dbReference type="InterPro" id="IPR052356">
    <property type="entry name" value="Thiol_S-MT"/>
</dbReference>
<organism evidence="3 4">
    <name type="scientific">Basidiobolus meristosporus CBS 931.73</name>
    <dbReference type="NCBI Taxonomy" id="1314790"/>
    <lineage>
        <taxon>Eukaryota</taxon>
        <taxon>Fungi</taxon>
        <taxon>Fungi incertae sedis</taxon>
        <taxon>Zoopagomycota</taxon>
        <taxon>Entomophthoromycotina</taxon>
        <taxon>Basidiobolomycetes</taxon>
        <taxon>Basidiobolales</taxon>
        <taxon>Basidiobolaceae</taxon>
        <taxon>Basidiobolus</taxon>
    </lineage>
</organism>
<evidence type="ECO:0000259" key="2">
    <source>
        <dbReference type="Pfam" id="PF08241"/>
    </source>
</evidence>
<dbReference type="EMBL" id="MCFE01000052">
    <property type="protein sequence ID" value="ORY02903.1"/>
    <property type="molecule type" value="Genomic_DNA"/>
</dbReference>
<reference evidence="3 4" key="1">
    <citation type="submission" date="2016-07" db="EMBL/GenBank/DDBJ databases">
        <title>Pervasive Adenine N6-methylation of Active Genes in Fungi.</title>
        <authorList>
            <consortium name="DOE Joint Genome Institute"/>
            <person name="Mondo S.J."/>
            <person name="Dannebaum R.O."/>
            <person name="Kuo R.C."/>
            <person name="Labutti K."/>
            <person name="Haridas S."/>
            <person name="Kuo A."/>
            <person name="Salamov A."/>
            <person name="Ahrendt S.R."/>
            <person name="Lipzen A."/>
            <person name="Sullivan W."/>
            <person name="Andreopoulos W.B."/>
            <person name="Clum A."/>
            <person name="Lindquist E."/>
            <person name="Daum C."/>
            <person name="Ramamoorthy G.K."/>
            <person name="Gryganskyi A."/>
            <person name="Culley D."/>
            <person name="Magnuson J.K."/>
            <person name="James T.Y."/>
            <person name="O'Malley M.A."/>
            <person name="Stajich J.E."/>
            <person name="Spatafora J.W."/>
            <person name="Visel A."/>
            <person name="Grigoriev I.V."/>
        </authorList>
    </citation>
    <scope>NUCLEOTIDE SEQUENCE [LARGE SCALE GENOMIC DNA]</scope>
    <source>
        <strain evidence="3 4">CBS 931.73</strain>
    </source>
</reference>
<feature type="chain" id="PRO_5010998313" evidence="1">
    <location>
        <begin position="20"/>
        <end position="238"/>
    </location>
</feature>
<keyword evidence="4" id="KW-1185">Reference proteome</keyword>
<sequence length="238" mass="26308">MQFKKVGVWILSILAALLAVLIADHKLETCLIRNQLFNLMWDYMGPGVDECLTPTKLSLLKQVTGKVVELGPGHGSNFKYFAKNSVTKVYAVEPNLSMHPKLSSTAKDVGLDVEIIGALWENSNLERGSFDTVVSNLVLCSVNDLQGSLDLIQDYLRPGGVFLFIEHVAQPNGTAWRTAQNLINPFWKYIGDNCQVNRETGMLLKAMQGWKEVSIESEDLCGGMGLVNPKIYGYAIKA</sequence>
<dbReference type="InterPro" id="IPR013216">
    <property type="entry name" value="Methyltransf_11"/>
</dbReference>
<dbReference type="InterPro" id="IPR029063">
    <property type="entry name" value="SAM-dependent_MTases_sf"/>
</dbReference>
<protein>
    <submittedName>
        <fullName evidence="3">S-adenosyl-L-methionine-dependent methyltransferase</fullName>
    </submittedName>
</protein>
<proteinExistence type="predicted"/>
<dbReference type="STRING" id="1314790.A0A1Y1YXZ6"/>